<gene>
    <name evidence="1" type="ORF">GPL21_39540</name>
</gene>
<accession>A0A844T934</accession>
<protein>
    <submittedName>
        <fullName evidence="1">Uncharacterized protein</fullName>
    </submittedName>
</protein>
<evidence type="ECO:0000313" key="1">
    <source>
        <dbReference type="EMBL" id="MVT71140.1"/>
    </source>
</evidence>
<keyword evidence="2" id="KW-1185">Reference proteome</keyword>
<comment type="caution">
    <text evidence="1">The sequence shown here is derived from an EMBL/GenBank/DDBJ whole genome shotgun (WGS) entry which is preliminary data.</text>
</comment>
<proteinExistence type="predicted"/>
<dbReference type="AlphaFoldDB" id="A0A844T934"/>
<reference evidence="1 2" key="1">
    <citation type="submission" date="2019-12" db="EMBL/GenBank/DDBJ databases">
        <title>Draft genome sequences Bradyrhizobium cajani AMBPC1010, Bradyrhizobium pachyrhizi AMBPC1040 and Bradyrhizobium yuanmingense ALSPC3051, three plant growth promoting strains isolated from nodules of Cajanus cajan L. in Dominican Republic.</title>
        <authorList>
            <person name="Flores-Felix J.D."/>
            <person name="Araujo J."/>
            <person name="Diaz-Alcantara C."/>
            <person name="Gonzalez-Andres F."/>
            <person name="Velazquez E."/>
        </authorList>
    </citation>
    <scope>NUCLEOTIDE SEQUENCE [LARGE SCALE GENOMIC DNA]</scope>
    <source>
        <strain evidence="1 2">1040</strain>
    </source>
</reference>
<organism evidence="1 2">
    <name type="scientific">Bradyrhizobium pachyrhizi</name>
    <dbReference type="NCBI Taxonomy" id="280333"/>
    <lineage>
        <taxon>Bacteria</taxon>
        <taxon>Pseudomonadati</taxon>
        <taxon>Pseudomonadota</taxon>
        <taxon>Alphaproteobacteria</taxon>
        <taxon>Hyphomicrobiales</taxon>
        <taxon>Nitrobacteraceae</taxon>
        <taxon>Bradyrhizobium</taxon>
    </lineage>
</organism>
<dbReference type="Proteomes" id="UP000436468">
    <property type="component" value="Unassembled WGS sequence"/>
</dbReference>
<dbReference type="RefSeq" id="WP_157348756.1">
    <property type="nucleotide sequence ID" value="NZ_CP121667.1"/>
</dbReference>
<dbReference type="EMBL" id="WQNF01000061">
    <property type="protein sequence ID" value="MVT71140.1"/>
    <property type="molecule type" value="Genomic_DNA"/>
</dbReference>
<sequence length="162" mass="18721">MDREQAAELKKRLLNVGRALDRTVMAMGQIDQAERDALWGHLNELYEIVHRKLLVGIYAQHPDLKPPPMPPHFFGELTWSEVLLPPSVTEDQLDEVIFSLLKSRWRKVVAFVTDAEKRFKELGWTITYEATAARLQALSDLDRIESAGDLRYWGNSEVRLKH</sequence>
<evidence type="ECO:0000313" key="2">
    <source>
        <dbReference type="Proteomes" id="UP000436468"/>
    </source>
</evidence>
<name>A0A844T934_9BRAD</name>